<protein>
    <submittedName>
        <fullName evidence="3">Unannotated protein</fullName>
    </submittedName>
</protein>
<keyword evidence="2" id="KW-1133">Transmembrane helix</keyword>
<keyword evidence="2" id="KW-0472">Membrane</keyword>
<feature type="compositionally biased region" description="Gly residues" evidence="1">
    <location>
        <begin position="322"/>
        <end position="361"/>
    </location>
</feature>
<dbReference type="AlphaFoldDB" id="A0A6J7FS14"/>
<feature type="region of interest" description="Disordered" evidence="1">
    <location>
        <begin position="374"/>
        <end position="397"/>
    </location>
</feature>
<feature type="transmembrane region" description="Helical" evidence="2">
    <location>
        <begin position="77"/>
        <end position="97"/>
    </location>
</feature>
<proteinExistence type="predicted"/>
<evidence type="ECO:0000313" key="3">
    <source>
        <dbReference type="EMBL" id="CAB4896594.1"/>
    </source>
</evidence>
<accession>A0A6J7FS14</accession>
<evidence type="ECO:0000256" key="2">
    <source>
        <dbReference type="SAM" id="Phobius"/>
    </source>
</evidence>
<feature type="transmembrane region" description="Helical" evidence="2">
    <location>
        <begin position="109"/>
        <end position="132"/>
    </location>
</feature>
<feature type="transmembrane region" description="Helical" evidence="2">
    <location>
        <begin position="252"/>
        <end position="272"/>
    </location>
</feature>
<sequence length="397" mass="37727">MAGCDLPGVGAVCDTVSGAVGGLAGEAAGSVFDAAAQKIAEGFATATQMVVTFWTGVDVPGLSTGSGPVAELRGNTAWLTAWIAVLSVLVCAGRLALTRSSRPAGEAFKGLVILVVVSGCGVAAVNALVVFGDEYSRWVLDRSTDGQLGARMASLATLGGVPGLGSGLLLLVGLLGMLASLVQMGLMLVRVGVVTIFAGLLPLAAAGTGTETGMAWFKRITSWLLAFILYKPAAATVYASAFLLIGDGTDATSVLSGLFMLILSIVALPSLLRLVTPMVGTAVAAGAGAGGGAAAAGMVLASGARMTAGAGGRGAMPPPSGGSAGLLGPGGAGPSGNAGPRGGAGPTGPGASGGAAGAGAGMAGAGLQAGVQLATGAASAARGSTAGTDAPPPGAAR</sequence>
<dbReference type="EMBL" id="CAFBMQ010000001">
    <property type="protein sequence ID" value="CAB4896594.1"/>
    <property type="molecule type" value="Genomic_DNA"/>
</dbReference>
<feature type="region of interest" description="Disordered" evidence="1">
    <location>
        <begin position="309"/>
        <end position="361"/>
    </location>
</feature>
<feature type="transmembrane region" description="Helical" evidence="2">
    <location>
        <begin position="278"/>
        <end position="301"/>
    </location>
</feature>
<feature type="compositionally biased region" description="Low complexity" evidence="1">
    <location>
        <begin position="374"/>
        <end position="389"/>
    </location>
</feature>
<feature type="transmembrane region" description="Helical" evidence="2">
    <location>
        <begin position="152"/>
        <end position="175"/>
    </location>
</feature>
<name>A0A6J7FS14_9ZZZZ</name>
<gene>
    <name evidence="3" type="ORF">UFOPK3609_00052</name>
</gene>
<feature type="transmembrane region" description="Helical" evidence="2">
    <location>
        <begin position="220"/>
        <end position="245"/>
    </location>
</feature>
<reference evidence="3" key="1">
    <citation type="submission" date="2020-05" db="EMBL/GenBank/DDBJ databases">
        <authorList>
            <person name="Chiriac C."/>
            <person name="Salcher M."/>
            <person name="Ghai R."/>
            <person name="Kavagutti S V."/>
        </authorList>
    </citation>
    <scope>NUCLEOTIDE SEQUENCE</scope>
</reference>
<keyword evidence="2" id="KW-0812">Transmembrane</keyword>
<evidence type="ECO:0000256" key="1">
    <source>
        <dbReference type="SAM" id="MobiDB-lite"/>
    </source>
</evidence>
<feature type="transmembrane region" description="Helical" evidence="2">
    <location>
        <begin position="187"/>
        <end position="208"/>
    </location>
</feature>
<organism evidence="3">
    <name type="scientific">freshwater metagenome</name>
    <dbReference type="NCBI Taxonomy" id="449393"/>
    <lineage>
        <taxon>unclassified sequences</taxon>
        <taxon>metagenomes</taxon>
        <taxon>ecological metagenomes</taxon>
    </lineage>
</organism>